<proteinExistence type="predicted"/>
<dbReference type="Proteomes" id="UP000033882">
    <property type="component" value="Unassembled WGS sequence"/>
</dbReference>
<evidence type="ECO:0000259" key="4">
    <source>
        <dbReference type="PROSITE" id="PS50893"/>
    </source>
</evidence>
<dbReference type="AlphaFoldDB" id="A0A0G1X7N7"/>
<feature type="domain" description="ABC transporter" evidence="4">
    <location>
        <begin position="4"/>
        <end position="252"/>
    </location>
</feature>
<dbReference type="PANTHER" id="PTHR45772">
    <property type="entry name" value="CONSERVED COMPONENT OF ABC TRANSPORTER FOR NATURAL AMINO ACIDS-RELATED"/>
    <property type="match status" value="1"/>
</dbReference>
<organism evidence="5 6">
    <name type="scientific">Candidatus Wolfebacteria bacterium GW2011_GWA2_47_9b</name>
    <dbReference type="NCBI Taxonomy" id="1619005"/>
    <lineage>
        <taxon>Bacteria</taxon>
        <taxon>Candidatus Wolfeibacteriota</taxon>
    </lineage>
</organism>
<dbReference type="InterPro" id="IPR027417">
    <property type="entry name" value="P-loop_NTPase"/>
</dbReference>
<dbReference type="Pfam" id="PF12399">
    <property type="entry name" value="BCA_ABC_TP_C"/>
    <property type="match status" value="1"/>
</dbReference>
<dbReference type="InterPro" id="IPR003439">
    <property type="entry name" value="ABC_transporter-like_ATP-bd"/>
</dbReference>
<name>A0A0G1X7N7_9BACT</name>
<keyword evidence="1" id="KW-0813">Transport</keyword>
<evidence type="ECO:0000256" key="2">
    <source>
        <dbReference type="ARBA" id="ARBA00022741"/>
    </source>
</evidence>
<dbReference type="Pfam" id="PF00005">
    <property type="entry name" value="ABC_tran"/>
    <property type="match status" value="1"/>
</dbReference>
<dbReference type="GO" id="GO:0005524">
    <property type="term" value="F:ATP binding"/>
    <property type="evidence" value="ECO:0007669"/>
    <property type="project" value="UniProtKB-KW"/>
</dbReference>
<dbReference type="InterPro" id="IPR032823">
    <property type="entry name" value="BCA_ABC_TP_C"/>
</dbReference>
<dbReference type="PATRIC" id="fig|1619005.3.peg.206"/>
<dbReference type="InterPro" id="IPR003593">
    <property type="entry name" value="AAA+_ATPase"/>
</dbReference>
<evidence type="ECO:0000313" key="5">
    <source>
        <dbReference type="EMBL" id="KKU90385.1"/>
    </source>
</evidence>
<evidence type="ECO:0000313" key="6">
    <source>
        <dbReference type="Proteomes" id="UP000033882"/>
    </source>
</evidence>
<reference evidence="5 6" key="1">
    <citation type="journal article" date="2015" name="Nature">
        <title>rRNA introns, odd ribosomes, and small enigmatic genomes across a large radiation of phyla.</title>
        <authorList>
            <person name="Brown C.T."/>
            <person name="Hug L.A."/>
            <person name="Thomas B.C."/>
            <person name="Sharon I."/>
            <person name="Castelle C.J."/>
            <person name="Singh A."/>
            <person name="Wilkins M.J."/>
            <person name="Williams K.H."/>
            <person name="Banfield J.F."/>
        </authorList>
    </citation>
    <scope>NUCLEOTIDE SEQUENCE [LARGE SCALE GENOMIC DNA]</scope>
</reference>
<dbReference type="InterPro" id="IPR051120">
    <property type="entry name" value="ABC_AA/LPS_Transport"/>
</dbReference>
<dbReference type="InterPro" id="IPR017871">
    <property type="entry name" value="ABC_transporter-like_CS"/>
</dbReference>
<dbReference type="SMART" id="SM00382">
    <property type="entry name" value="AAA"/>
    <property type="match status" value="1"/>
</dbReference>
<gene>
    <name evidence="5" type="ORF">UY19_C0003G0040</name>
</gene>
<accession>A0A0G1X7N7</accession>
<keyword evidence="3" id="KW-0067">ATP-binding</keyword>
<comment type="caution">
    <text evidence="5">The sequence shown here is derived from an EMBL/GenBank/DDBJ whole genome shotgun (WGS) entry which is preliminary data.</text>
</comment>
<dbReference type="SUPFAM" id="SSF52540">
    <property type="entry name" value="P-loop containing nucleoside triphosphate hydrolases"/>
    <property type="match status" value="1"/>
</dbReference>
<dbReference type="PROSITE" id="PS00211">
    <property type="entry name" value="ABC_TRANSPORTER_1"/>
    <property type="match status" value="1"/>
</dbReference>
<dbReference type="GO" id="GO:0016887">
    <property type="term" value="F:ATP hydrolysis activity"/>
    <property type="evidence" value="ECO:0007669"/>
    <property type="project" value="InterPro"/>
</dbReference>
<evidence type="ECO:0000256" key="1">
    <source>
        <dbReference type="ARBA" id="ARBA00022448"/>
    </source>
</evidence>
<evidence type="ECO:0000256" key="3">
    <source>
        <dbReference type="ARBA" id="ARBA00022840"/>
    </source>
</evidence>
<keyword evidence="2" id="KW-0547">Nucleotide-binding</keyword>
<dbReference type="EMBL" id="LCPB01000003">
    <property type="protein sequence ID" value="KKU90385.1"/>
    <property type="molecule type" value="Genomic_DNA"/>
</dbReference>
<sequence length="252" mass="27960">MDAIQIKELNKHFNGVAAIDNLSVVFEQGKITGIVGPNGSGKTTLTNVLSGMIAFDSGTIAIREKQRQKKETASSTARCGITRTFQEVRLFEQLTVLDNILVVLTERSVGGSLFERHSEGHDKKAQAVLVRVGLWEKRNQLAHNLSYGQRKLLEIARALAMTHADGIGKGINTFLFDEPFAGLFPEMIKTITSIIKELKREGKTVIVIEHNMQLIRELCDHLIVLDSGKLLAQGTPEEVLERREVIEAYLGE</sequence>
<dbReference type="PROSITE" id="PS50893">
    <property type="entry name" value="ABC_TRANSPORTER_2"/>
    <property type="match status" value="1"/>
</dbReference>
<dbReference type="GO" id="GO:0005886">
    <property type="term" value="C:plasma membrane"/>
    <property type="evidence" value="ECO:0007669"/>
    <property type="project" value="TreeGrafter"/>
</dbReference>
<protein>
    <submittedName>
        <fullName evidence="5">ABC-type branched-chain amino acid transport system</fullName>
    </submittedName>
</protein>
<dbReference type="Gene3D" id="3.40.50.300">
    <property type="entry name" value="P-loop containing nucleotide triphosphate hydrolases"/>
    <property type="match status" value="1"/>
</dbReference>